<dbReference type="InterPro" id="IPR002104">
    <property type="entry name" value="Integrase_catalytic"/>
</dbReference>
<name>A0A9X1JQS8_9FLAO</name>
<evidence type="ECO:0000259" key="1">
    <source>
        <dbReference type="PROSITE" id="PS51898"/>
    </source>
</evidence>
<dbReference type="Pfam" id="PF00589">
    <property type="entry name" value="Phage_integrase"/>
    <property type="match status" value="1"/>
</dbReference>
<proteinExistence type="predicted"/>
<dbReference type="CDD" id="cd01185">
    <property type="entry name" value="INTN1_C_like"/>
    <property type="match status" value="1"/>
</dbReference>
<keyword evidence="3" id="KW-1185">Reference proteome</keyword>
<evidence type="ECO:0000313" key="3">
    <source>
        <dbReference type="Proteomes" id="UP001138894"/>
    </source>
</evidence>
<evidence type="ECO:0000313" key="2">
    <source>
        <dbReference type="EMBL" id="MBV7270144.1"/>
    </source>
</evidence>
<dbReference type="GO" id="GO:0003677">
    <property type="term" value="F:DNA binding"/>
    <property type="evidence" value="ECO:0007669"/>
    <property type="project" value="InterPro"/>
</dbReference>
<comment type="caution">
    <text evidence="2">The sequence shown here is derived from an EMBL/GenBank/DDBJ whole genome shotgun (WGS) entry which is preliminary data.</text>
</comment>
<dbReference type="PANTHER" id="PTHR30349">
    <property type="entry name" value="PHAGE INTEGRASE-RELATED"/>
    <property type="match status" value="1"/>
</dbReference>
<dbReference type="InterPro" id="IPR035386">
    <property type="entry name" value="Arm-DNA-bind_5"/>
</dbReference>
<dbReference type="PANTHER" id="PTHR30349:SF64">
    <property type="entry name" value="PROPHAGE INTEGRASE INTD-RELATED"/>
    <property type="match status" value="1"/>
</dbReference>
<organism evidence="2 3">
    <name type="scientific">Winogradskyella luteola</name>
    <dbReference type="NCBI Taxonomy" id="2828330"/>
    <lineage>
        <taxon>Bacteria</taxon>
        <taxon>Pseudomonadati</taxon>
        <taxon>Bacteroidota</taxon>
        <taxon>Flavobacteriia</taxon>
        <taxon>Flavobacteriales</taxon>
        <taxon>Flavobacteriaceae</taxon>
        <taxon>Winogradskyella</taxon>
    </lineage>
</organism>
<gene>
    <name evidence="2" type="ORF">KCG49_13180</name>
</gene>
<dbReference type="GO" id="GO:0006310">
    <property type="term" value="P:DNA recombination"/>
    <property type="evidence" value="ECO:0007669"/>
    <property type="project" value="InterPro"/>
</dbReference>
<dbReference type="Pfam" id="PF13102">
    <property type="entry name" value="Phage_int_SAM_5"/>
    <property type="match status" value="1"/>
</dbReference>
<dbReference type="InterPro" id="IPR025269">
    <property type="entry name" value="SAM-like_dom"/>
</dbReference>
<dbReference type="RefSeq" id="WP_218547138.1">
    <property type="nucleotide sequence ID" value="NZ_JAGSPD010000011.1"/>
</dbReference>
<dbReference type="Proteomes" id="UP001138894">
    <property type="component" value="Unassembled WGS sequence"/>
</dbReference>
<dbReference type="EMBL" id="JAGSPD010000011">
    <property type="protein sequence ID" value="MBV7270144.1"/>
    <property type="molecule type" value="Genomic_DNA"/>
</dbReference>
<dbReference type="Pfam" id="PF17293">
    <property type="entry name" value="Arm-DNA-bind_5"/>
    <property type="match status" value="1"/>
</dbReference>
<dbReference type="GO" id="GO:0015074">
    <property type="term" value="P:DNA integration"/>
    <property type="evidence" value="ECO:0007669"/>
    <property type="project" value="InterPro"/>
</dbReference>
<feature type="domain" description="Tyr recombinase" evidence="1">
    <location>
        <begin position="209"/>
        <end position="397"/>
    </location>
</feature>
<protein>
    <submittedName>
        <fullName evidence="2">Site-specific integrase</fullName>
    </submittedName>
</protein>
<dbReference type="AlphaFoldDB" id="A0A9X1JQS8"/>
<reference evidence="2" key="1">
    <citation type="submission" date="2021-04" db="EMBL/GenBank/DDBJ databases">
        <authorList>
            <person name="Pira H."/>
            <person name="Risdian C."/>
            <person name="Wink J."/>
        </authorList>
    </citation>
    <scope>NUCLEOTIDE SEQUENCE</scope>
    <source>
        <strain evidence="2">WHY3</strain>
    </source>
</reference>
<sequence>MTTTVKLVLDARALSNGKHRIYLRLIKDRKRKNISLGLQAYKEHFENESFTKQHPNYQIENEVLLKFKSKALKIIREFQVSQSDFTLDEFEEVFRGNKRNQNLMVLDFFDELIDELKRAGKMGSAKAYHDTKNSLIKYTNKKFQFKDITPTFLEKYEVFLRETGSKNGGVAFRMRQLRAAFNKARKRNLVPKEPYPFESYKISKLKPESNKIALTLEEFKKFKNVDLSEHPNLLETYHFFMFSVYTRGMNFKDLMLLKWSDIRNNRIYYTRSKTKGRINMEVIPPAQEILDIYKAQNRATNYVFPILLEENLTPTQIANRKHKVLSRYNQNLKEIAKLAGIEKRLSSYVVRHSWATIHKMMGTSVEKISEMMGHSDVSITIAYLKEFSDEDLDEENRKFIDL</sequence>
<accession>A0A9X1JQS8</accession>
<dbReference type="PROSITE" id="PS51898">
    <property type="entry name" value="TYR_RECOMBINASE"/>
    <property type="match status" value="1"/>
</dbReference>
<dbReference type="InterPro" id="IPR050090">
    <property type="entry name" value="Tyrosine_recombinase_XerCD"/>
</dbReference>